<dbReference type="Pfam" id="PF00400">
    <property type="entry name" value="WD40"/>
    <property type="match status" value="3"/>
</dbReference>
<dbReference type="SMART" id="SM00256">
    <property type="entry name" value="FBOX"/>
    <property type="match status" value="1"/>
</dbReference>
<dbReference type="PROSITE" id="PS50082">
    <property type="entry name" value="WD_REPEATS_2"/>
    <property type="match status" value="1"/>
</dbReference>
<sequence length="414" mass="46540">MSVTQDNTCTSVDMNKSTARAEPEGNQPISLDTLPPELFLCICDYLDAKFVIKTLSLVCKAFHSTISDDSTWKIRIGKRWPKRYPVIPVDDSNFNWKNACIQREEQHRLWSNWKENMDHFVFREGLYAPVDVVHLMKGSQLLASGSRDRYLNLLDLNKLDPDNPNSAKDVRIWNVMNAHKGWIWSMSSFDDTLLTGSWDTYLSLWDLAGGGVPKSRIKCKSAVLCIKTFDEQVTAGGYDNKVYTIDPRVGIMAEKRYHKKPVLCMAVDQDYVITGSEDQTIVVYDKRAGSVCKTISLEESYAMSMSYGLGQLWVGSKAGVVHLFDAREGRFELEETYDIGHSGKVTGVHHSLGSIMTCSTDRSIKILQPTRDPDTITTLDVHDLDVAGIDFQNNVLASASCDVSIGIWKEKVNT</sequence>
<proteinExistence type="predicted"/>
<dbReference type="InterPro" id="IPR001810">
    <property type="entry name" value="F-box_dom"/>
</dbReference>
<protein>
    <submittedName>
        <fullName evidence="9 10">F-box/WD repeat-containing protein 9</fullName>
    </submittedName>
</protein>
<dbReference type="SMART" id="SM00320">
    <property type="entry name" value="WD40"/>
    <property type="match status" value="6"/>
</dbReference>
<evidence type="ECO:0000313" key="10">
    <source>
        <dbReference type="RefSeq" id="XP_013409551.1"/>
    </source>
</evidence>
<evidence type="ECO:0000256" key="4">
    <source>
        <dbReference type="ARBA" id="ARBA00023242"/>
    </source>
</evidence>
<reference evidence="9 10" key="1">
    <citation type="submission" date="2025-04" db="UniProtKB">
        <authorList>
            <consortium name="RefSeq"/>
        </authorList>
    </citation>
    <scope>IDENTIFICATION</scope>
    <source>
        <tissue evidence="9 10">Gonads</tissue>
    </source>
</reference>
<dbReference type="CDD" id="cd22135">
    <property type="entry name" value="F-box_FBXW9"/>
    <property type="match status" value="1"/>
</dbReference>
<dbReference type="AlphaFoldDB" id="A0A1S3JHD5"/>
<feature type="compositionally biased region" description="Polar residues" evidence="6">
    <location>
        <begin position="1"/>
        <end position="18"/>
    </location>
</feature>
<evidence type="ECO:0000256" key="3">
    <source>
        <dbReference type="ARBA" id="ARBA00022737"/>
    </source>
</evidence>
<evidence type="ECO:0000256" key="6">
    <source>
        <dbReference type="SAM" id="MobiDB-lite"/>
    </source>
</evidence>
<dbReference type="PROSITE" id="PS00678">
    <property type="entry name" value="WD_REPEATS_1"/>
    <property type="match status" value="1"/>
</dbReference>
<evidence type="ECO:0000313" key="8">
    <source>
        <dbReference type="Proteomes" id="UP000085678"/>
    </source>
</evidence>
<feature type="domain" description="F-box" evidence="7">
    <location>
        <begin position="28"/>
        <end position="75"/>
    </location>
</feature>
<dbReference type="PROSITE" id="PS50181">
    <property type="entry name" value="FBOX"/>
    <property type="match status" value="1"/>
</dbReference>
<dbReference type="GO" id="GO:0000027">
    <property type="term" value="P:ribosomal large subunit assembly"/>
    <property type="evidence" value="ECO:0007669"/>
    <property type="project" value="TreeGrafter"/>
</dbReference>
<feature type="repeat" description="WD" evidence="5">
    <location>
        <begin position="176"/>
        <end position="215"/>
    </location>
</feature>
<dbReference type="Proteomes" id="UP000085678">
    <property type="component" value="Unplaced"/>
</dbReference>
<dbReference type="InterPro" id="IPR036047">
    <property type="entry name" value="F-box-like_dom_sf"/>
</dbReference>
<dbReference type="PROSITE" id="PS50294">
    <property type="entry name" value="WD_REPEATS_REGION"/>
    <property type="match status" value="1"/>
</dbReference>
<dbReference type="RefSeq" id="XP_013409551.1">
    <property type="nucleotide sequence ID" value="XM_013554097.1"/>
</dbReference>
<organism evidence="8 10">
    <name type="scientific">Lingula anatina</name>
    <name type="common">Brachiopod</name>
    <name type="synonym">Lingula unguis</name>
    <dbReference type="NCBI Taxonomy" id="7574"/>
    <lineage>
        <taxon>Eukaryota</taxon>
        <taxon>Metazoa</taxon>
        <taxon>Spiralia</taxon>
        <taxon>Lophotrochozoa</taxon>
        <taxon>Brachiopoda</taxon>
        <taxon>Linguliformea</taxon>
        <taxon>Lingulata</taxon>
        <taxon>Lingulida</taxon>
        <taxon>Linguloidea</taxon>
        <taxon>Lingulidae</taxon>
        <taxon>Lingula</taxon>
    </lineage>
</organism>
<keyword evidence="2 5" id="KW-0853">WD repeat</keyword>
<evidence type="ECO:0000256" key="5">
    <source>
        <dbReference type="PROSITE-ProRule" id="PRU00221"/>
    </source>
</evidence>
<dbReference type="InterPro" id="IPR019775">
    <property type="entry name" value="WD40_repeat_CS"/>
</dbReference>
<feature type="region of interest" description="Disordered" evidence="6">
    <location>
        <begin position="1"/>
        <end position="28"/>
    </location>
</feature>
<dbReference type="GO" id="GO:0005730">
    <property type="term" value="C:nucleolus"/>
    <property type="evidence" value="ECO:0007669"/>
    <property type="project" value="TreeGrafter"/>
</dbReference>
<dbReference type="SUPFAM" id="SSF50978">
    <property type="entry name" value="WD40 repeat-like"/>
    <property type="match status" value="1"/>
</dbReference>
<dbReference type="Pfam" id="PF12937">
    <property type="entry name" value="F-box-like"/>
    <property type="match status" value="1"/>
</dbReference>
<dbReference type="SUPFAM" id="SSF81383">
    <property type="entry name" value="F-box domain"/>
    <property type="match status" value="1"/>
</dbReference>
<dbReference type="Gene3D" id="1.20.1280.50">
    <property type="match status" value="1"/>
</dbReference>
<dbReference type="PANTHER" id="PTHR19848:SF0">
    <property type="entry name" value="NOTCHLESS PROTEIN HOMOLOG 1"/>
    <property type="match status" value="1"/>
</dbReference>
<comment type="subcellular location">
    <subcellularLocation>
        <location evidence="1">Nucleus</location>
    </subcellularLocation>
</comment>
<dbReference type="PANTHER" id="PTHR19848">
    <property type="entry name" value="WD40 REPEAT PROTEIN"/>
    <property type="match status" value="1"/>
</dbReference>
<dbReference type="RefSeq" id="XP_013409550.1">
    <property type="nucleotide sequence ID" value="XM_013554096.1"/>
</dbReference>
<dbReference type="Gene3D" id="2.130.10.10">
    <property type="entry name" value="YVTN repeat-like/Quinoprotein amine dehydrogenase"/>
    <property type="match status" value="2"/>
</dbReference>
<evidence type="ECO:0000259" key="7">
    <source>
        <dbReference type="PROSITE" id="PS50181"/>
    </source>
</evidence>
<dbReference type="InterPro" id="IPR001680">
    <property type="entry name" value="WD40_rpt"/>
</dbReference>
<dbReference type="STRING" id="7574.A0A1S3JHD5"/>
<name>A0A1S3JHD5_LINAN</name>
<keyword evidence="3" id="KW-0677">Repeat</keyword>
<keyword evidence="8" id="KW-1185">Reference proteome</keyword>
<dbReference type="OrthoDB" id="2305498at2759"/>
<dbReference type="GeneID" id="106173099"/>
<evidence type="ECO:0000256" key="1">
    <source>
        <dbReference type="ARBA" id="ARBA00004123"/>
    </source>
</evidence>
<keyword evidence="4" id="KW-0539">Nucleus</keyword>
<evidence type="ECO:0000256" key="2">
    <source>
        <dbReference type="ARBA" id="ARBA00022574"/>
    </source>
</evidence>
<dbReference type="InterPro" id="IPR015943">
    <property type="entry name" value="WD40/YVTN_repeat-like_dom_sf"/>
</dbReference>
<gene>
    <name evidence="9 10" type="primary">LOC106173099</name>
</gene>
<evidence type="ECO:0000313" key="9">
    <source>
        <dbReference type="RefSeq" id="XP_013409550.1"/>
    </source>
</evidence>
<dbReference type="InterPro" id="IPR036322">
    <property type="entry name" value="WD40_repeat_dom_sf"/>
</dbReference>
<accession>A0A1S3JHD5</accession>
<dbReference type="KEGG" id="lak:106173099"/>
<dbReference type="FunFam" id="1.20.1280.50:FF:000161">
    <property type="entry name" value="F-box and WD repeat domain containing 9"/>
    <property type="match status" value="1"/>
</dbReference>